<dbReference type="EMBL" id="QBLH01003462">
    <property type="protein sequence ID" value="TGZ38149.1"/>
    <property type="molecule type" value="Genomic_DNA"/>
</dbReference>
<gene>
    <name evidence="2" type="ORF">DBV15_10835</name>
</gene>
<name>A0A4S2JTU3_9HYME</name>
<comment type="caution">
    <text evidence="2">The sequence shown here is derived from an EMBL/GenBank/DDBJ whole genome shotgun (WGS) entry which is preliminary data.</text>
</comment>
<feature type="compositionally biased region" description="Acidic residues" evidence="1">
    <location>
        <begin position="74"/>
        <end position="88"/>
    </location>
</feature>
<proteinExistence type="predicted"/>
<dbReference type="AlphaFoldDB" id="A0A4S2JTU3"/>
<protein>
    <submittedName>
        <fullName evidence="2">Uncharacterized protein</fullName>
    </submittedName>
</protein>
<keyword evidence="3" id="KW-1185">Reference proteome</keyword>
<dbReference type="Proteomes" id="UP000310200">
    <property type="component" value="Unassembled WGS sequence"/>
</dbReference>
<sequence length="105" mass="12020">MEWYLQTRTNTPINYKTILVLQAPKASTGSAGRFPSSRRQSLEFFHLTSALSCTVILYNSKDSAYVGPTRSDNDDNSDDDDDDDDYDYDYGFSRASFPIFHNEIR</sequence>
<organism evidence="2 3">
    <name type="scientific">Temnothorax longispinosus</name>
    <dbReference type="NCBI Taxonomy" id="300112"/>
    <lineage>
        <taxon>Eukaryota</taxon>
        <taxon>Metazoa</taxon>
        <taxon>Ecdysozoa</taxon>
        <taxon>Arthropoda</taxon>
        <taxon>Hexapoda</taxon>
        <taxon>Insecta</taxon>
        <taxon>Pterygota</taxon>
        <taxon>Neoptera</taxon>
        <taxon>Endopterygota</taxon>
        <taxon>Hymenoptera</taxon>
        <taxon>Apocrita</taxon>
        <taxon>Aculeata</taxon>
        <taxon>Formicoidea</taxon>
        <taxon>Formicidae</taxon>
        <taxon>Myrmicinae</taxon>
        <taxon>Temnothorax</taxon>
    </lineage>
</organism>
<evidence type="ECO:0000313" key="3">
    <source>
        <dbReference type="Proteomes" id="UP000310200"/>
    </source>
</evidence>
<accession>A0A4S2JTU3</accession>
<reference evidence="2 3" key="1">
    <citation type="journal article" date="2019" name="Philos. Trans. R. Soc. Lond., B, Biol. Sci.">
        <title>Ant behaviour and brain gene expression of defending hosts depend on the ecological success of the intruding social parasite.</title>
        <authorList>
            <person name="Kaur R."/>
            <person name="Stoldt M."/>
            <person name="Jongepier E."/>
            <person name="Feldmeyer B."/>
            <person name="Menzel F."/>
            <person name="Bornberg-Bauer E."/>
            <person name="Foitzik S."/>
        </authorList>
    </citation>
    <scope>NUCLEOTIDE SEQUENCE [LARGE SCALE GENOMIC DNA]</scope>
    <source>
        <tissue evidence="2">Whole body</tissue>
    </source>
</reference>
<feature type="region of interest" description="Disordered" evidence="1">
    <location>
        <begin position="64"/>
        <end position="89"/>
    </location>
</feature>
<evidence type="ECO:0000256" key="1">
    <source>
        <dbReference type="SAM" id="MobiDB-lite"/>
    </source>
</evidence>
<evidence type="ECO:0000313" key="2">
    <source>
        <dbReference type="EMBL" id="TGZ38149.1"/>
    </source>
</evidence>